<accession>A0A7R9GFJ5</accession>
<dbReference type="InterPro" id="IPR006357">
    <property type="entry name" value="HAD-SF_hydro_IIA"/>
</dbReference>
<dbReference type="InterPro" id="IPR006353">
    <property type="entry name" value="HAD-SF_hydro_IIA_CECR5"/>
</dbReference>
<proteinExistence type="predicted"/>
<dbReference type="FunFam" id="3.40.50.1000:FF:000081">
    <property type="entry name" value="Haloacid dehalogenase like hydrolase domain containing 5"/>
    <property type="match status" value="1"/>
</dbReference>
<keyword evidence="1" id="KW-0732">Signal</keyword>
<dbReference type="NCBIfam" id="TIGR01460">
    <property type="entry name" value="HAD-SF-IIA"/>
    <property type="match status" value="1"/>
</dbReference>
<dbReference type="InterPro" id="IPR050324">
    <property type="entry name" value="CDP-alcohol_PTase-I"/>
</dbReference>
<reference evidence="3" key="1">
    <citation type="submission" date="2020-11" db="EMBL/GenBank/DDBJ databases">
        <authorList>
            <person name="Tran Van P."/>
        </authorList>
    </citation>
    <scope>NUCLEOTIDE SEQUENCE</scope>
</reference>
<dbReference type="AlphaFoldDB" id="A0A7R9GFJ5"/>
<dbReference type="Pfam" id="PF13344">
    <property type="entry name" value="Hydrolase_6"/>
    <property type="match status" value="1"/>
</dbReference>
<dbReference type="PANTHER" id="PTHR14269">
    <property type="entry name" value="CDP-DIACYLGLYCEROL--GLYCEROL-3-PHOSPHATE 3-PHOSPHATIDYLTRANSFERASE-RELATED"/>
    <property type="match status" value="1"/>
</dbReference>
<dbReference type="PANTHER" id="PTHR14269:SF4">
    <property type="entry name" value="CAT EYE SYNDROME CRITICAL REGION PROTEIN 5"/>
    <property type="match status" value="1"/>
</dbReference>
<dbReference type="Gene3D" id="3.40.50.1000">
    <property type="entry name" value="HAD superfamily/HAD-like"/>
    <property type="match status" value="2"/>
</dbReference>
<dbReference type="EMBL" id="OA883596">
    <property type="protein sequence ID" value="CAD7279250.1"/>
    <property type="molecule type" value="Genomic_DNA"/>
</dbReference>
<evidence type="ECO:0000256" key="2">
    <source>
        <dbReference type="ARBA" id="ARBA00069384"/>
    </source>
</evidence>
<evidence type="ECO:0000313" key="4">
    <source>
        <dbReference type="Proteomes" id="UP000678499"/>
    </source>
</evidence>
<gene>
    <name evidence="3" type="ORF">NMOB1V02_LOCUS6927</name>
</gene>
<dbReference type="NCBIfam" id="TIGR01456">
    <property type="entry name" value="CECR5"/>
    <property type="match status" value="1"/>
</dbReference>
<dbReference type="InterPro" id="IPR036412">
    <property type="entry name" value="HAD-like_sf"/>
</dbReference>
<dbReference type="GO" id="GO:0046474">
    <property type="term" value="P:glycerophospholipid biosynthetic process"/>
    <property type="evidence" value="ECO:0007669"/>
    <property type="project" value="TreeGrafter"/>
</dbReference>
<dbReference type="SUPFAM" id="SSF56784">
    <property type="entry name" value="HAD-like"/>
    <property type="match status" value="1"/>
</dbReference>
<evidence type="ECO:0000313" key="3">
    <source>
        <dbReference type="EMBL" id="CAD7279250.1"/>
    </source>
</evidence>
<dbReference type="GO" id="GO:0005739">
    <property type="term" value="C:mitochondrion"/>
    <property type="evidence" value="ECO:0007669"/>
    <property type="project" value="TreeGrafter"/>
</dbReference>
<dbReference type="Proteomes" id="UP000678499">
    <property type="component" value="Unassembled WGS sequence"/>
</dbReference>
<keyword evidence="4" id="KW-1185">Reference proteome</keyword>
<name>A0A7R9GFJ5_9CRUS</name>
<dbReference type="InterPro" id="IPR023214">
    <property type="entry name" value="HAD_sf"/>
</dbReference>
<sequence length="411" mass="46316">MRPPPSFGLLFDIDGVLVRGKKVLPVAPKAFSKLIDGTGNFRVPTVFLTNSGNSLRSQKAQQLTKWLGVPIHEDQVVMAHSPLRMFKEFHNKKVLVSGQGPVREIAANLGFKHIVTIDEFSNAFPMLDSLDHNRSPREPNPHEERFPAIESVVLFGEPIRWEVSLQLIVDALTTNGKPCPPLPKKLPYPHIPILACNTDLHWMAEACLPRFGHGAFLVCLENLYKKITGHELIYTALIGKPSEITYHHAERMVLEHAISIGCPGAVKTLYCIGQVSRSHTLARVEYVCNIFKFSGDNVNTDIFGANLYDKYLRRVWSGKNKPARQSILQIARRGVHHFIEDEDGPQSSDFTAERCYSILVQTGVFGDHTMSDSEHSPRDFLPVEESLRQPNFVSENVYRAVELVFEREKFA</sequence>
<protein>
    <recommendedName>
        <fullName evidence="2">Haloacid dehalogenase-like hydrolase domain-containing 5</fullName>
    </recommendedName>
</protein>
<dbReference type="EMBL" id="CAJPEX010001559">
    <property type="protein sequence ID" value="CAG0919402.1"/>
    <property type="molecule type" value="Genomic_DNA"/>
</dbReference>
<organism evidence="3">
    <name type="scientific">Notodromas monacha</name>
    <dbReference type="NCBI Taxonomy" id="399045"/>
    <lineage>
        <taxon>Eukaryota</taxon>
        <taxon>Metazoa</taxon>
        <taxon>Ecdysozoa</taxon>
        <taxon>Arthropoda</taxon>
        <taxon>Crustacea</taxon>
        <taxon>Oligostraca</taxon>
        <taxon>Ostracoda</taxon>
        <taxon>Podocopa</taxon>
        <taxon>Podocopida</taxon>
        <taxon>Cypridocopina</taxon>
        <taxon>Cypridoidea</taxon>
        <taxon>Cyprididae</taxon>
        <taxon>Notodromas</taxon>
    </lineage>
</organism>
<evidence type="ECO:0000256" key="1">
    <source>
        <dbReference type="ARBA" id="ARBA00022729"/>
    </source>
</evidence>
<dbReference type="OrthoDB" id="10251048at2759"/>